<keyword evidence="1" id="KW-0812">Transmembrane</keyword>
<dbReference type="EMBL" id="NEXM01000005">
    <property type="protein sequence ID" value="PSO00242.1"/>
    <property type="molecule type" value="Genomic_DNA"/>
</dbReference>
<sequence>MKFFVLTLLLMDSLVSVVAALNTSYVSYSINVSAPNYSSSLVFNESVSPTSNTSLLSLVLLSSSWKLEYTTSVNSTQVFPYVPSIQNKSVSYTSANYSLNFTLVKKGVTNIEFGGKAYMGTVYSFSGIFSSHEYKYSISGNISAFPSSLVYSFYLSLNQTIKLSGTLVSTNLPLDQDTQQPLTMAVVVAGVGVATTLALGVGLPLRKRRASTRKTPKSHWVD</sequence>
<feature type="transmembrane region" description="Helical" evidence="1">
    <location>
        <begin position="182"/>
        <end position="205"/>
    </location>
</feature>
<gene>
    <name evidence="2" type="ORF">B9Q11_00230</name>
</gene>
<evidence type="ECO:0000313" key="3">
    <source>
        <dbReference type="Proteomes" id="UP000240381"/>
    </source>
</evidence>
<evidence type="ECO:0000313" key="2">
    <source>
        <dbReference type="EMBL" id="PSO00242.1"/>
    </source>
</evidence>
<name>A0A2R6BNR3_9ARCH</name>
<proteinExistence type="predicted"/>
<keyword evidence="1" id="KW-1133">Transmembrane helix</keyword>
<organism evidence="2 3">
    <name type="scientific">Candidatus Marsarchaeota G2 archaeon ECH_B_SAG-F08</name>
    <dbReference type="NCBI Taxonomy" id="1978165"/>
    <lineage>
        <taxon>Archaea</taxon>
        <taxon>Candidatus Marsarchaeota</taxon>
        <taxon>Candidatus Marsarchaeota group 2</taxon>
    </lineage>
</organism>
<dbReference type="Proteomes" id="UP000240381">
    <property type="component" value="Unassembled WGS sequence"/>
</dbReference>
<dbReference type="AlphaFoldDB" id="A0A2R6BNR3"/>
<protein>
    <submittedName>
        <fullName evidence="2">Uncharacterized protein</fullName>
    </submittedName>
</protein>
<evidence type="ECO:0000256" key="1">
    <source>
        <dbReference type="SAM" id="Phobius"/>
    </source>
</evidence>
<reference evidence="2 3" key="1">
    <citation type="submission" date="2017-04" db="EMBL/GenBank/DDBJ databases">
        <title>Novel microbial lineages endemic to geothermal iron-oxide mats fill important gaps in the evolutionary history of Archaea.</title>
        <authorList>
            <person name="Jay Z.J."/>
            <person name="Beam J.P."/>
            <person name="Dlakic M."/>
            <person name="Rusch D.B."/>
            <person name="Kozubal M.A."/>
            <person name="Inskeep W.P."/>
        </authorList>
    </citation>
    <scope>NUCLEOTIDE SEQUENCE [LARGE SCALE GENOMIC DNA]</scope>
    <source>
        <strain evidence="2">ECH_B_SAG-F08</strain>
    </source>
</reference>
<accession>A0A2R6BNR3</accession>
<comment type="caution">
    <text evidence="2">The sequence shown here is derived from an EMBL/GenBank/DDBJ whole genome shotgun (WGS) entry which is preliminary data.</text>
</comment>
<keyword evidence="1" id="KW-0472">Membrane</keyword>